<evidence type="ECO:0000256" key="2">
    <source>
        <dbReference type="SAM" id="SignalP"/>
    </source>
</evidence>
<sequence length="210" mass="24250">MRFKKTAGILLLTSVLLTACNNDDEYIGNYSDGLQQLQKIEGPTQAIGQKIEKLENSKKAPIEKISGSNIPDVQNEIQQVLDKDQQIAKEVNKEEAIVKKSKKKFNDFKNEVSHIEDEEKQKAFEKYNQTIETRYDKHEDYIKGYKDVVNKEQDLFKYLQGQSGTQEIVDQKSKALNESRKKLSNNVKAYTDAIKKSQRAQRDVQQYLNE</sequence>
<dbReference type="InterPro" id="IPR036785">
    <property type="entry name" value="YkyA-like_sf"/>
</dbReference>
<dbReference type="Pfam" id="PF10368">
    <property type="entry name" value="YkyA"/>
    <property type="match status" value="1"/>
</dbReference>
<accession>A0ABS0TAV8</accession>
<comment type="caution">
    <text evidence="3">The sequence shown here is derived from an EMBL/GenBank/DDBJ whole genome shotgun (WGS) entry which is preliminary data.</text>
</comment>
<protein>
    <recommendedName>
        <fullName evidence="5">Lipoprotein</fullName>
    </recommendedName>
</protein>
<feature type="coiled-coil region" evidence="1">
    <location>
        <begin position="173"/>
        <end position="210"/>
    </location>
</feature>
<organism evidence="3 4">
    <name type="scientific">Staphylococcus canis</name>
    <dbReference type="NCBI Taxonomy" id="2724942"/>
    <lineage>
        <taxon>Bacteria</taxon>
        <taxon>Bacillati</taxon>
        <taxon>Bacillota</taxon>
        <taxon>Bacilli</taxon>
        <taxon>Bacillales</taxon>
        <taxon>Staphylococcaceae</taxon>
        <taxon>Staphylococcus</taxon>
    </lineage>
</organism>
<evidence type="ECO:0000256" key="1">
    <source>
        <dbReference type="SAM" id="Coils"/>
    </source>
</evidence>
<feature type="chain" id="PRO_5045283281" description="Lipoprotein" evidence="2">
    <location>
        <begin position="20"/>
        <end position="210"/>
    </location>
</feature>
<gene>
    <name evidence="3" type="ORF">HHH54_09405</name>
</gene>
<proteinExistence type="predicted"/>
<evidence type="ECO:0008006" key="5">
    <source>
        <dbReference type="Google" id="ProtNLM"/>
    </source>
</evidence>
<feature type="signal peptide" evidence="2">
    <location>
        <begin position="1"/>
        <end position="19"/>
    </location>
</feature>
<dbReference type="SUPFAM" id="SSF140423">
    <property type="entry name" value="MW0975(SA0943)-like"/>
    <property type="match status" value="1"/>
</dbReference>
<keyword evidence="2" id="KW-0732">Signal</keyword>
<name>A0ABS0TAV8_9STAP</name>
<keyword evidence="4" id="KW-1185">Reference proteome</keyword>
<evidence type="ECO:0000313" key="4">
    <source>
        <dbReference type="Proteomes" id="UP000751852"/>
    </source>
</evidence>
<dbReference type="PROSITE" id="PS51257">
    <property type="entry name" value="PROKAR_LIPOPROTEIN"/>
    <property type="match status" value="1"/>
</dbReference>
<reference evidence="3 4" key="1">
    <citation type="submission" date="2020-04" db="EMBL/GenBank/DDBJ databases">
        <title>Staphylococcus species from domestic dog.</title>
        <authorList>
            <person name="Paterson G.K."/>
        </authorList>
    </citation>
    <scope>NUCLEOTIDE SEQUENCE [LARGE SCALE GENOMIC DNA]</scope>
    <source>
        <strain evidence="3 4">H16/1A</strain>
    </source>
</reference>
<dbReference type="Proteomes" id="UP000751852">
    <property type="component" value="Unassembled WGS sequence"/>
</dbReference>
<dbReference type="InterPro" id="IPR019454">
    <property type="entry name" value="Lipoprot_YkyA-like"/>
</dbReference>
<dbReference type="Gene3D" id="1.20.120.570">
    <property type="entry name" value="YkyA-like"/>
    <property type="match status" value="1"/>
</dbReference>
<dbReference type="RefSeq" id="WP_198618578.1">
    <property type="nucleotide sequence ID" value="NZ_JABANU010000027.1"/>
</dbReference>
<keyword evidence="1" id="KW-0175">Coiled coil</keyword>
<evidence type="ECO:0000313" key="3">
    <source>
        <dbReference type="EMBL" id="MBI5975807.1"/>
    </source>
</evidence>
<dbReference type="EMBL" id="JABANU010000027">
    <property type="protein sequence ID" value="MBI5975807.1"/>
    <property type="molecule type" value="Genomic_DNA"/>
</dbReference>